<dbReference type="Gene3D" id="1.20.58.760">
    <property type="entry name" value="Peptidase M41"/>
    <property type="match status" value="1"/>
</dbReference>
<protein>
    <recommendedName>
        <fullName evidence="1">Peptidase M41 domain-containing protein</fullName>
    </recommendedName>
</protein>
<name>A0A2H0TIQ4_9BACT</name>
<dbReference type="Pfam" id="PF01434">
    <property type="entry name" value="Peptidase_M41"/>
    <property type="match status" value="1"/>
</dbReference>
<dbReference type="GO" id="GO:0005524">
    <property type="term" value="F:ATP binding"/>
    <property type="evidence" value="ECO:0007669"/>
    <property type="project" value="InterPro"/>
</dbReference>
<evidence type="ECO:0000259" key="1">
    <source>
        <dbReference type="Pfam" id="PF01434"/>
    </source>
</evidence>
<gene>
    <name evidence="2" type="ORF">COU43_02745</name>
</gene>
<evidence type="ECO:0000313" key="3">
    <source>
        <dbReference type="Proteomes" id="UP000228909"/>
    </source>
</evidence>
<dbReference type="GO" id="GO:0004222">
    <property type="term" value="F:metalloendopeptidase activity"/>
    <property type="evidence" value="ECO:0007669"/>
    <property type="project" value="InterPro"/>
</dbReference>
<proteinExistence type="predicted"/>
<dbReference type="Proteomes" id="UP000228909">
    <property type="component" value="Unassembled WGS sequence"/>
</dbReference>
<feature type="domain" description="Peptidase M41" evidence="1">
    <location>
        <begin position="1"/>
        <end position="46"/>
    </location>
</feature>
<feature type="non-terminal residue" evidence="2">
    <location>
        <position position="46"/>
    </location>
</feature>
<dbReference type="EMBL" id="PFCK01000076">
    <property type="protein sequence ID" value="PIR71432.1"/>
    <property type="molecule type" value="Genomic_DNA"/>
</dbReference>
<sequence length="46" mass="5406">KIAAKIDKEIEKFVKNAENQARKILTKKKNLLEKIAKRLIEKETIE</sequence>
<dbReference type="InterPro" id="IPR037219">
    <property type="entry name" value="Peptidase_M41-like"/>
</dbReference>
<dbReference type="GO" id="GO:0006508">
    <property type="term" value="P:proteolysis"/>
    <property type="evidence" value="ECO:0007669"/>
    <property type="project" value="InterPro"/>
</dbReference>
<reference evidence="3" key="1">
    <citation type="submission" date="2017-09" db="EMBL/GenBank/DDBJ databases">
        <title>Depth-based differentiation of microbial function through sediment-hosted aquifers and enrichment of novel symbionts in the deep terrestrial subsurface.</title>
        <authorList>
            <person name="Probst A.J."/>
            <person name="Ladd B."/>
            <person name="Jarett J.K."/>
            <person name="Geller-Mcgrath D.E."/>
            <person name="Sieber C.M.K."/>
            <person name="Emerson J.B."/>
            <person name="Anantharaman K."/>
            <person name="Thomas B.C."/>
            <person name="Malmstrom R."/>
            <person name="Stieglmeier M."/>
            <person name="Klingl A."/>
            <person name="Woyke T."/>
            <person name="Ryan C.M."/>
            <person name="Banfield J.F."/>
        </authorList>
    </citation>
    <scope>NUCLEOTIDE SEQUENCE [LARGE SCALE GENOMIC DNA]</scope>
</reference>
<feature type="non-terminal residue" evidence="2">
    <location>
        <position position="1"/>
    </location>
</feature>
<dbReference type="InterPro" id="IPR000642">
    <property type="entry name" value="Peptidase_M41"/>
</dbReference>
<organism evidence="2 3">
    <name type="scientific">Candidatus Nealsonbacteria bacterium CG10_big_fil_rev_8_21_14_0_10_37_25</name>
    <dbReference type="NCBI Taxonomy" id="1974711"/>
    <lineage>
        <taxon>Bacteria</taxon>
        <taxon>Candidatus Nealsoniibacteriota</taxon>
    </lineage>
</organism>
<dbReference type="SUPFAM" id="SSF140990">
    <property type="entry name" value="FtsH protease domain-like"/>
    <property type="match status" value="1"/>
</dbReference>
<accession>A0A2H0TIQ4</accession>
<evidence type="ECO:0000313" key="2">
    <source>
        <dbReference type="EMBL" id="PIR71432.1"/>
    </source>
</evidence>
<comment type="caution">
    <text evidence="2">The sequence shown here is derived from an EMBL/GenBank/DDBJ whole genome shotgun (WGS) entry which is preliminary data.</text>
</comment>
<dbReference type="GO" id="GO:0004176">
    <property type="term" value="F:ATP-dependent peptidase activity"/>
    <property type="evidence" value="ECO:0007669"/>
    <property type="project" value="InterPro"/>
</dbReference>
<dbReference type="AlphaFoldDB" id="A0A2H0TIQ4"/>